<dbReference type="InterPro" id="IPR011993">
    <property type="entry name" value="PH-like_dom_sf"/>
</dbReference>
<dbReference type="Proteomes" id="UP001301769">
    <property type="component" value="Unassembled WGS sequence"/>
</dbReference>
<dbReference type="PANTHER" id="PTHR23318">
    <property type="entry name" value="ATP SYNTHASE GAMMA-RELATED"/>
    <property type="match status" value="1"/>
</dbReference>
<feature type="region of interest" description="Disordered" evidence="3">
    <location>
        <begin position="665"/>
        <end position="690"/>
    </location>
</feature>
<dbReference type="InterPro" id="IPR055236">
    <property type="entry name" value="EVH1_PP4R3"/>
</dbReference>
<sequence>MMAQSVPHQTTTDMPQHTNPPEKKRVKVYELRNNDWHDRGTGFCSATMATVGNGQKEPRVKVESEDQAERVLLETKIIKDDGFQKQQDTLIVWTDNGVDMALSFQEAEGCTLIWRFIDSVQQTYQTAGNGADDGLEDDLAMDNMQATIHLPPPDLRSLAELDTHMRAMSGSPAGRDALAKAILSEDYIGKLTPLVEEAEDLESLPELHRLCNIMKTILLLNDNNIIEHAVSDENVLGVVGALEFDPDFPEHKANHRQWLSSQGHYKEVVAIDDMMIRRKIHQTYRLQYLKDVVLARILDDPTFSVLNSLIFFNQVDIVQHLQSNATFLRDLFQIFSNPAEHQLRKKEGVLFIQQCCAIAKNLQPNARQALYNNFLSHGLLRVINFGLRNADVSVRVGATDILVSMIDHDPHMIRSTIYRQLQEKQPPLTETLIDLLLVEVDLGIKSQIADSLKILLEPAVPPEARADFMGPQQRARGLPPPDPQHDAFLHHFYDNSAARLFKPLIELENKANKISVANEGVFQYLNDILCFYIIKHQHRSKYFVLEHNIPQRFIQLLFCREKHLQLVAIRFVRQLVVLQNEFYIKHLAEKHILGPVLDVLIKTLPRDSLLCSACLELFGLINKESMNDLIKHLVENYREKITSLSHMDTFRDMLLRYNQTDGFTNNGENYFVDPEEEEAGRRPTGPGGARHLMEQLTVDPAQEHYWDGSDDDDEENQHPATSNGVSPLKPLVDYTSDEDGEDGGDAVMTGATSPKDEQGKENQDPTAGLRSGTPPPPERLAEKRRREEDDDDALEQLVHKRRNSTSSVDSNLAARSAGGAGSFGGSSSGGTPPLRNKKSGFGGGSSGHGPRKITLNIPHSTSTLTVSPSSSTSATYIKSAAAQAEAVAEAEAKAQGESGKSPPPATEVAAAAGDGGTNTASGSPAADPVVAALPDATE</sequence>
<gene>
    <name evidence="6" type="ORF">QBC37DRAFT_33483</name>
</gene>
<dbReference type="AlphaFoldDB" id="A0AAN6YEX4"/>
<comment type="caution">
    <text evidence="6">The sequence shown here is derived from an EMBL/GenBank/DDBJ whole genome shotgun (WGS) entry which is preliminary data.</text>
</comment>
<dbReference type="SUPFAM" id="SSF48371">
    <property type="entry name" value="ARM repeat"/>
    <property type="match status" value="1"/>
</dbReference>
<reference evidence="6" key="2">
    <citation type="submission" date="2023-05" db="EMBL/GenBank/DDBJ databases">
        <authorList>
            <consortium name="Lawrence Berkeley National Laboratory"/>
            <person name="Steindorff A."/>
            <person name="Hensen N."/>
            <person name="Bonometti L."/>
            <person name="Westerberg I."/>
            <person name="Brannstrom I.O."/>
            <person name="Guillou S."/>
            <person name="Cros-Aarteil S."/>
            <person name="Calhoun S."/>
            <person name="Haridas S."/>
            <person name="Kuo A."/>
            <person name="Mondo S."/>
            <person name="Pangilinan J."/>
            <person name="Riley R."/>
            <person name="Labutti K."/>
            <person name="Andreopoulos B."/>
            <person name="Lipzen A."/>
            <person name="Chen C."/>
            <person name="Yanf M."/>
            <person name="Daum C."/>
            <person name="Ng V."/>
            <person name="Clum A."/>
            <person name="Ohm R."/>
            <person name="Martin F."/>
            <person name="Silar P."/>
            <person name="Natvig D."/>
            <person name="Lalanne C."/>
            <person name="Gautier V."/>
            <person name="Ament-Velasquez S.L."/>
            <person name="Kruys A."/>
            <person name="Hutchinson M.I."/>
            <person name="Powell A.J."/>
            <person name="Barry K."/>
            <person name="Miller A.N."/>
            <person name="Grigoriev I.V."/>
            <person name="Debuchy R."/>
            <person name="Gladieux P."/>
            <person name="Thoren M.H."/>
            <person name="Johannesson H."/>
        </authorList>
    </citation>
    <scope>NUCLEOTIDE SEQUENCE</scope>
    <source>
        <strain evidence="6">PSN293</strain>
    </source>
</reference>
<dbReference type="GO" id="GO:0030289">
    <property type="term" value="C:protein phosphatase 4 complex"/>
    <property type="evidence" value="ECO:0007669"/>
    <property type="project" value="TreeGrafter"/>
</dbReference>
<dbReference type="SUPFAM" id="SSF50729">
    <property type="entry name" value="PH domain-like"/>
    <property type="match status" value="1"/>
</dbReference>
<feature type="compositionally biased region" description="Low complexity" evidence="3">
    <location>
        <begin position="860"/>
        <end position="889"/>
    </location>
</feature>
<dbReference type="InterPro" id="IPR051137">
    <property type="entry name" value="PP4R3-like"/>
</dbReference>
<feature type="compositionally biased region" description="Acidic residues" evidence="3">
    <location>
        <begin position="735"/>
        <end position="744"/>
    </location>
</feature>
<evidence type="ECO:0000259" key="4">
    <source>
        <dbReference type="Pfam" id="PF04802"/>
    </source>
</evidence>
<feature type="compositionally biased region" description="Gly residues" evidence="3">
    <location>
        <begin position="818"/>
        <end position="828"/>
    </location>
</feature>
<dbReference type="InterPro" id="IPR006887">
    <property type="entry name" value="P4R3-like_central_dom"/>
</dbReference>
<reference evidence="6" key="1">
    <citation type="journal article" date="2023" name="Mol. Phylogenet. Evol.">
        <title>Genome-scale phylogeny and comparative genomics of the fungal order Sordariales.</title>
        <authorList>
            <person name="Hensen N."/>
            <person name="Bonometti L."/>
            <person name="Westerberg I."/>
            <person name="Brannstrom I.O."/>
            <person name="Guillou S."/>
            <person name="Cros-Aarteil S."/>
            <person name="Calhoun S."/>
            <person name="Haridas S."/>
            <person name="Kuo A."/>
            <person name="Mondo S."/>
            <person name="Pangilinan J."/>
            <person name="Riley R."/>
            <person name="LaButti K."/>
            <person name="Andreopoulos B."/>
            <person name="Lipzen A."/>
            <person name="Chen C."/>
            <person name="Yan M."/>
            <person name="Daum C."/>
            <person name="Ng V."/>
            <person name="Clum A."/>
            <person name="Steindorff A."/>
            <person name="Ohm R.A."/>
            <person name="Martin F."/>
            <person name="Silar P."/>
            <person name="Natvig D.O."/>
            <person name="Lalanne C."/>
            <person name="Gautier V."/>
            <person name="Ament-Velasquez S.L."/>
            <person name="Kruys A."/>
            <person name="Hutchinson M.I."/>
            <person name="Powell A.J."/>
            <person name="Barry K."/>
            <person name="Miller A.N."/>
            <person name="Grigoriev I.V."/>
            <person name="Debuchy R."/>
            <person name="Gladieux P."/>
            <person name="Hiltunen Thoren M."/>
            <person name="Johannesson H."/>
        </authorList>
    </citation>
    <scope>NUCLEOTIDE SEQUENCE</scope>
    <source>
        <strain evidence="6">PSN293</strain>
    </source>
</reference>
<dbReference type="InterPro" id="IPR016024">
    <property type="entry name" value="ARM-type_fold"/>
</dbReference>
<feature type="domain" description="PP4R3 EVH1-like" evidence="5">
    <location>
        <begin position="23"/>
        <end position="122"/>
    </location>
</feature>
<dbReference type="Pfam" id="PF04802">
    <property type="entry name" value="PP4R3"/>
    <property type="match status" value="1"/>
</dbReference>
<evidence type="ECO:0000256" key="3">
    <source>
        <dbReference type="SAM" id="MobiDB-lite"/>
    </source>
</evidence>
<dbReference type="GO" id="GO:0005654">
    <property type="term" value="C:nucleoplasm"/>
    <property type="evidence" value="ECO:0007669"/>
    <property type="project" value="TreeGrafter"/>
</dbReference>
<feature type="domain" description="Serine/threonine-protein phosphatase 4 regulatory subunit 3-like central" evidence="4">
    <location>
        <begin position="161"/>
        <end position="659"/>
    </location>
</feature>
<feature type="region of interest" description="Disordered" evidence="3">
    <location>
        <begin position="703"/>
        <end position="938"/>
    </location>
</feature>
<keyword evidence="2" id="KW-0539">Nucleus</keyword>
<evidence type="ECO:0000256" key="2">
    <source>
        <dbReference type="ARBA" id="ARBA00023242"/>
    </source>
</evidence>
<dbReference type="GO" id="GO:0072542">
    <property type="term" value="F:protein phosphatase activator activity"/>
    <property type="evidence" value="ECO:0007669"/>
    <property type="project" value="TreeGrafter"/>
</dbReference>
<feature type="region of interest" description="Disordered" evidence="3">
    <location>
        <begin position="1"/>
        <end position="24"/>
    </location>
</feature>
<comment type="subcellular location">
    <subcellularLocation>
        <location evidence="1">Nucleus</location>
    </subcellularLocation>
</comment>
<evidence type="ECO:0000256" key="1">
    <source>
        <dbReference type="ARBA" id="ARBA00004123"/>
    </source>
</evidence>
<evidence type="ECO:0000313" key="7">
    <source>
        <dbReference type="Proteomes" id="UP001301769"/>
    </source>
</evidence>
<dbReference type="PANTHER" id="PTHR23318:SF0">
    <property type="entry name" value="SERINE_THREONINE-PROTEIN PHOSPHATASE 4 REGULATORY SUBUNIT 3"/>
    <property type="match status" value="1"/>
</dbReference>
<dbReference type="Gene3D" id="2.30.29.30">
    <property type="entry name" value="Pleckstrin-homology domain (PH domain)/Phosphotyrosine-binding domain (PTB)"/>
    <property type="match status" value="1"/>
</dbReference>
<dbReference type="GO" id="GO:0006974">
    <property type="term" value="P:DNA damage response"/>
    <property type="evidence" value="ECO:0007669"/>
    <property type="project" value="TreeGrafter"/>
</dbReference>
<accession>A0AAN6YEX4</accession>
<feature type="compositionally biased region" description="Basic and acidic residues" evidence="3">
    <location>
        <begin position="754"/>
        <end position="763"/>
    </location>
</feature>
<evidence type="ECO:0000313" key="6">
    <source>
        <dbReference type="EMBL" id="KAK4217829.1"/>
    </source>
</evidence>
<proteinExistence type="predicted"/>
<dbReference type="Pfam" id="PF22972">
    <property type="entry name" value="EVH1_PP4R3"/>
    <property type="match status" value="1"/>
</dbReference>
<feature type="compositionally biased region" description="Polar residues" evidence="3">
    <location>
        <begin position="1"/>
        <end position="19"/>
    </location>
</feature>
<keyword evidence="7" id="KW-1185">Reference proteome</keyword>
<dbReference type="EMBL" id="MU858057">
    <property type="protein sequence ID" value="KAK4217829.1"/>
    <property type="molecule type" value="Genomic_DNA"/>
</dbReference>
<evidence type="ECO:0000259" key="5">
    <source>
        <dbReference type="Pfam" id="PF22972"/>
    </source>
</evidence>
<name>A0AAN6YEX4_9PEZI</name>
<protein>
    <submittedName>
        <fullName evidence="6">Suppressor of mek1 protein</fullName>
    </submittedName>
</protein>
<organism evidence="6 7">
    <name type="scientific">Rhypophila decipiens</name>
    <dbReference type="NCBI Taxonomy" id="261697"/>
    <lineage>
        <taxon>Eukaryota</taxon>
        <taxon>Fungi</taxon>
        <taxon>Dikarya</taxon>
        <taxon>Ascomycota</taxon>
        <taxon>Pezizomycotina</taxon>
        <taxon>Sordariomycetes</taxon>
        <taxon>Sordariomycetidae</taxon>
        <taxon>Sordariales</taxon>
        <taxon>Naviculisporaceae</taxon>
        <taxon>Rhypophila</taxon>
    </lineage>
</organism>
<feature type="compositionally biased region" description="Low complexity" evidence="3">
    <location>
        <begin position="909"/>
        <end position="938"/>
    </location>
</feature>